<keyword evidence="3" id="KW-1185">Reference proteome</keyword>
<dbReference type="EMBL" id="CM032186">
    <property type="protein sequence ID" value="KAG7090456.1"/>
    <property type="molecule type" value="Genomic_DNA"/>
</dbReference>
<gene>
    <name evidence="2" type="ORF">E1B28_009572</name>
</gene>
<dbReference type="GeneID" id="66078648"/>
<proteinExistence type="predicted"/>
<reference evidence="2" key="1">
    <citation type="journal article" date="2021" name="Genome Biol. Evol.">
        <title>The assembled and annotated genome of the fairy-ring fungus Marasmius oreades.</title>
        <authorList>
            <person name="Hiltunen M."/>
            <person name="Ament-Velasquez S.L."/>
            <person name="Johannesson H."/>
        </authorList>
    </citation>
    <scope>NUCLEOTIDE SEQUENCE</scope>
    <source>
        <strain evidence="2">03SP1</strain>
    </source>
</reference>
<dbReference type="RefSeq" id="XP_043006926.1">
    <property type="nucleotide sequence ID" value="XM_043154471.1"/>
</dbReference>
<dbReference type="Proteomes" id="UP001049176">
    <property type="component" value="Chromosome 6"/>
</dbReference>
<feature type="compositionally biased region" description="Pro residues" evidence="1">
    <location>
        <begin position="272"/>
        <end position="289"/>
    </location>
</feature>
<evidence type="ECO:0000256" key="1">
    <source>
        <dbReference type="SAM" id="MobiDB-lite"/>
    </source>
</evidence>
<dbReference type="KEGG" id="more:E1B28_009572"/>
<accession>A0A9P7RWH3</accession>
<evidence type="ECO:0000313" key="2">
    <source>
        <dbReference type="EMBL" id="KAG7090456.1"/>
    </source>
</evidence>
<name>A0A9P7RWH3_9AGAR</name>
<protein>
    <submittedName>
        <fullName evidence="2">Uncharacterized protein</fullName>
    </submittedName>
</protein>
<organism evidence="2 3">
    <name type="scientific">Marasmius oreades</name>
    <name type="common">fairy-ring Marasmius</name>
    <dbReference type="NCBI Taxonomy" id="181124"/>
    <lineage>
        <taxon>Eukaryota</taxon>
        <taxon>Fungi</taxon>
        <taxon>Dikarya</taxon>
        <taxon>Basidiomycota</taxon>
        <taxon>Agaricomycotina</taxon>
        <taxon>Agaricomycetes</taxon>
        <taxon>Agaricomycetidae</taxon>
        <taxon>Agaricales</taxon>
        <taxon>Marasmiineae</taxon>
        <taxon>Marasmiaceae</taxon>
        <taxon>Marasmius</taxon>
    </lineage>
</organism>
<evidence type="ECO:0000313" key="3">
    <source>
        <dbReference type="Proteomes" id="UP001049176"/>
    </source>
</evidence>
<comment type="caution">
    <text evidence="2">The sequence shown here is derived from an EMBL/GenBank/DDBJ whole genome shotgun (WGS) entry which is preliminary data.</text>
</comment>
<sequence>MRLSHYNPTITGLCDIYCNDSPPCNTYTTQGVASGDFFFFYKLESSSERGLSPATRPPTFSPIDRDKCSKYFHRRSMDTTQILGNMDLSTDDPEDLAWMDLWRRTRRGGALLTLIQRSKNINLPSRYSPRIRSHDSQLTAYNEADVSLAKYEDDPRLESTIHSTPFESQSTETKFSYRFDDASEEVSLLLPNPHNPDGASEERSSFYPESPLSSQRRIPQDLPSLDIPSPKSKQITVVSPSPTPSSPPSAYSQTSATTQLQRTLTGLGGRMSPPPVPPLPLLPASPTSPSPLSVHLSPLPERGAELSQNWIFTECPPRYSSGAGHVCV</sequence>
<feature type="region of interest" description="Disordered" evidence="1">
    <location>
        <begin position="188"/>
        <end position="295"/>
    </location>
</feature>
<feature type="compositionally biased region" description="Low complexity" evidence="1">
    <location>
        <begin position="248"/>
        <end position="265"/>
    </location>
</feature>
<dbReference type="AlphaFoldDB" id="A0A9P7RWH3"/>